<dbReference type="InterPro" id="IPR000524">
    <property type="entry name" value="Tscrpt_reg_HTH_GntR"/>
</dbReference>
<evidence type="ECO:0000259" key="4">
    <source>
        <dbReference type="PROSITE" id="PS50949"/>
    </source>
</evidence>
<dbReference type="PROSITE" id="PS50949">
    <property type="entry name" value="HTH_GNTR"/>
    <property type="match status" value="1"/>
</dbReference>
<keyword evidence="2" id="KW-0238">DNA-binding</keyword>
<keyword evidence="3" id="KW-0804">Transcription</keyword>
<dbReference type="InterPro" id="IPR011711">
    <property type="entry name" value="GntR_C"/>
</dbReference>
<evidence type="ECO:0000313" key="6">
    <source>
        <dbReference type="Proteomes" id="UP001500449"/>
    </source>
</evidence>
<evidence type="ECO:0000313" key="5">
    <source>
        <dbReference type="EMBL" id="GAA1850554.1"/>
    </source>
</evidence>
<dbReference type="PRINTS" id="PR00035">
    <property type="entry name" value="HTHGNTR"/>
</dbReference>
<dbReference type="InterPro" id="IPR036390">
    <property type="entry name" value="WH_DNA-bd_sf"/>
</dbReference>
<evidence type="ECO:0000256" key="2">
    <source>
        <dbReference type="ARBA" id="ARBA00023125"/>
    </source>
</evidence>
<dbReference type="Pfam" id="PF00392">
    <property type="entry name" value="GntR"/>
    <property type="match status" value="1"/>
</dbReference>
<comment type="caution">
    <text evidence="5">The sequence shown here is derived from an EMBL/GenBank/DDBJ whole genome shotgun (WGS) entry which is preliminary data.</text>
</comment>
<proteinExistence type="predicted"/>
<reference evidence="5 6" key="1">
    <citation type="journal article" date="2019" name="Int. J. Syst. Evol. Microbiol.">
        <title>The Global Catalogue of Microorganisms (GCM) 10K type strain sequencing project: providing services to taxonomists for standard genome sequencing and annotation.</title>
        <authorList>
            <consortium name="The Broad Institute Genomics Platform"/>
            <consortium name="The Broad Institute Genome Sequencing Center for Infectious Disease"/>
            <person name="Wu L."/>
            <person name="Ma J."/>
        </authorList>
    </citation>
    <scope>NUCLEOTIDE SEQUENCE [LARGE SCALE GENOMIC DNA]</scope>
    <source>
        <strain evidence="5 6">JCM 16009</strain>
    </source>
</reference>
<feature type="domain" description="HTH gntR-type" evidence="4">
    <location>
        <begin position="16"/>
        <end position="86"/>
    </location>
</feature>
<dbReference type="Pfam" id="PF07729">
    <property type="entry name" value="FCD"/>
    <property type="match status" value="1"/>
</dbReference>
<accession>A0ABN2N3F0</accession>
<dbReference type="CDD" id="cd07377">
    <property type="entry name" value="WHTH_GntR"/>
    <property type="match status" value="1"/>
</dbReference>
<dbReference type="InterPro" id="IPR008920">
    <property type="entry name" value="TF_FadR/GntR_C"/>
</dbReference>
<name>A0ABN2N3F0_9PSEU</name>
<protein>
    <submittedName>
        <fullName evidence="5">FadR/GntR family transcriptional regulator</fullName>
    </submittedName>
</protein>
<dbReference type="Gene3D" id="1.20.120.530">
    <property type="entry name" value="GntR ligand-binding domain-like"/>
    <property type="match status" value="1"/>
</dbReference>
<evidence type="ECO:0000256" key="3">
    <source>
        <dbReference type="ARBA" id="ARBA00023163"/>
    </source>
</evidence>
<dbReference type="PANTHER" id="PTHR43537">
    <property type="entry name" value="TRANSCRIPTIONAL REGULATOR, GNTR FAMILY"/>
    <property type="match status" value="1"/>
</dbReference>
<dbReference type="SMART" id="SM00895">
    <property type="entry name" value="FCD"/>
    <property type="match status" value="1"/>
</dbReference>
<keyword evidence="6" id="KW-1185">Reference proteome</keyword>
<dbReference type="SUPFAM" id="SSF48008">
    <property type="entry name" value="GntR ligand-binding domain-like"/>
    <property type="match status" value="1"/>
</dbReference>
<dbReference type="Gene3D" id="1.10.10.10">
    <property type="entry name" value="Winged helix-like DNA-binding domain superfamily/Winged helix DNA-binding domain"/>
    <property type="match status" value="1"/>
</dbReference>
<evidence type="ECO:0000256" key="1">
    <source>
        <dbReference type="ARBA" id="ARBA00023015"/>
    </source>
</evidence>
<dbReference type="SUPFAM" id="SSF46785">
    <property type="entry name" value="Winged helix' DNA-binding domain"/>
    <property type="match status" value="1"/>
</dbReference>
<gene>
    <name evidence="5" type="ORF">GCM10009836_32990</name>
</gene>
<dbReference type="Proteomes" id="UP001500449">
    <property type="component" value="Unassembled WGS sequence"/>
</dbReference>
<sequence>MAANGVVNGLSIDPVRPAYEQVSVKLRTLIGSGQLKVGDRLPTEADLAKMLKVSRTTVREALRVLTSEGLVETSRGTTGGTFVRRPDPALVSEALRSRLSVLVTSDVLEVAEVIEARILLEVPAARLAAERRTEEQLARIVRTSKAKRTAAGPEERVVDHTDFHLAVLEASQNRLISALAKPVYDVLMETVRKHEPGAIHTDDDHARIVDAITRRDGAAAAEAMESHLAAISDIWRVHLGLRVE</sequence>
<organism evidence="5 6">
    <name type="scientific">Pseudonocardia ailaonensis</name>
    <dbReference type="NCBI Taxonomy" id="367279"/>
    <lineage>
        <taxon>Bacteria</taxon>
        <taxon>Bacillati</taxon>
        <taxon>Actinomycetota</taxon>
        <taxon>Actinomycetes</taxon>
        <taxon>Pseudonocardiales</taxon>
        <taxon>Pseudonocardiaceae</taxon>
        <taxon>Pseudonocardia</taxon>
    </lineage>
</organism>
<dbReference type="PANTHER" id="PTHR43537:SF5">
    <property type="entry name" value="UXU OPERON TRANSCRIPTIONAL REGULATOR"/>
    <property type="match status" value="1"/>
</dbReference>
<dbReference type="SMART" id="SM00345">
    <property type="entry name" value="HTH_GNTR"/>
    <property type="match status" value="1"/>
</dbReference>
<keyword evidence="1" id="KW-0805">Transcription regulation</keyword>
<dbReference type="InterPro" id="IPR036388">
    <property type="entry name" value="WH-like_DNA-bd_sf"/>
</dbReference>
<dbReference type="EMBL" id="BAAAQK010000009">
    <property type="protein sequence ID" value="GAA1850554.1"/>
    <property type="molecule type" value="Genomic_DNA"/>
</dbReference>
<dbReference type="RefSeq" id="WP_344417488.1">
    <property type="nucleotide sequence ID" value="NZ_BAAAQK010000009.1"/>
</dbReference>